<comment type="similarity">
    <text evidence="1">Belongs to the leucine-binding protein family.</text>
</comment>
<evidence type="ECO:0000313" key="4">
    <source>
        <dbReference type="EMBL" id="CUU60670.1"/>
    </source>
</evidence>
<dbReference type="Gene3D" id="3.40.50.2300">
    <property type="match status" value="2"/>
</dbReference>
<dbReference type="Proteomes" id="UP000198802">
    <property type="component" value="Unassembled WGS sequence"/>
</dbReference>
<keyword evidence="5" id="KW-1185">Reference proteome</keyword>
<dbReference type="CDD" id="cd06341">
    <property type="entry name" value="PBP1_ABC_ligand_binding-like"/>
    <property type="match status" value="1"/>
</dbReference>
<protein>
    <submittedName>
        <fullName evidence="4">ABC-type branched-chain amino acid transport system, substrate-binding protein</fullName>
    </submittedName>
</protein>
<name>A0A0S4QZX2_9ACTN</name>
<dbReference type="PANTHER" id="PTHR47235">
    <property type="entry name" value="BLR6548 PROTEIN"/>
    <property type="match status" value="1"/>
</dbReference>
<dbReference type="EMBL" id="FAOZ01000044">
    <property type="protein sequence ID" value="CUU60670.1"/>
    <property type="molecule type" value="Genomic_DNA"/>
</dbReference>
<evidence type="ECO:0000313" key="5">
    <source>
        <dbReference type="Proteomes" id="UP000198802"/>
    </source>
</evidence>
<evidence type="ECO:0000256" key="2">
    <source>
        <dbReference type="ARBA" id="ARBA00022729"/>
    </source>
</evidence>
<dbReference type="Pfam" id="PF13458">
    <property type="entry name" value="Peripla_BP_6"/>
    <property type="match status" value="1"/>
</dbReference>
<reference evidence="5" key="1">
    <citation type="submission" date="2015-11" db="EMBL/GenBank/DDBJ databases">
        <authorList>
            <person name="Varghese N."/>
        </authorList>
    </citation>
    <scope>NUCLEOTIDE SEQUENCE [LARGE SCALE GENOMIC DNA]</scope>
    <source>
        <strain evidence="5">DSM 45899</strain>
    </source>
</reference>
<dbReference type="PROSITE" id="PS51257">
    <property type="entry name" value="PROKAR_LIPOPROTEIN"/>
    <property type="match status" value="1"/>
</dbReference>
<proteinExistence type="inferred from homology"/>
<organism evidence="4 5">
    <name type="scientific">Parafrankia irregularis</name>
    <dbReference type="NCBI Taxonomy" id="795642"/>
    <lineage>
        <taxon>Bacteria</taxon>
        <taxon>Bacillati</taxon>
        <taxon>Actinomycetota</taxon>
        <taxon>Actinomycetes</taxon>
        <taxon>Frankiales</taxon>
        <taxon>Frankiaceae</taxon>
        <taxon>Parafrankia</taxon>
    </lineage>
</organism>
<dbReference type="InterPro" id="IPR028081">
    <property type="entry name" value="Leu-bd"/>
</dbReference>
<sequence>MYLGRLTRHPAVGIVAALTAVIAGCSGSGAGSEGSQHGASAACAAPGVTADQVRIGLVYTDSGTGSSSLASARAGIDARLGLINEQGGVNGRRIVYTWRDDESSDEGARRGATELVQKENVFGLISTSSSLASALDGLAKQQIPVTGLVQSGWGSYSNLFSFIYDVSPEITARYIQGHQGDRVAFLMSGSEDFTRQIIAKYQASFQGAGLSTNPDIISYTSGVDSPVRVAQLLESSGADSIVAFTDPRDLAEIMQAAQARNVPLVSVVSLTGYDHSVLRAYGPALANVAMAVNFRPFEAGGAPIEQYRAAMARFSPAVVDPEQQFAMYGYLYADLFIRGLQAAGDCPTREGFIDGLRKVADYDGGGLVEPVNLANIANQPLQCNAFVRVSPDGTAFQLDSQRVCANGTTG</sequence>
<feature type="domain" description="Leucine-binding protein" evidence="3">
    <location>
        <begin position="52"/>
        <end position="393"/>
    </location>
</feature>
<dbReference type="AlphaFoldDB" id="A0A0S4QZX2"/>
<keyword evidence="2" id="KW-0732">Signal</keyword>
<dbReference type="InterPro" id="IPR028082">
    <property type="entry name" value="Peripla_BP_I"/>
</dbReference>
<evidence type="ECO:0000256" key="1">
    <source>
        <dbReference type="ARBA" id="ARBA00010062"/>
    </source>
</evidence>
<dbReference type="SUPFAM" id="SSF53822">
    <property type="entry name" value="Periplasmic binding protein-like I"/>
    <property type="match status" value="1"/>
</dbReference>
<dbReference type="PANTHER" id="PTHR47235:SF1">
    <property type="entry name" value="BLR6548 PROTEIN"/>
    <property type="match status" value="1"/>
</dbReference>
<gene>
    <name evidence="4" type="ORF">Ga0074812_14431</name>
</gene>
<evidence type="ECO:0000259" key="3">
    <source>
        <dbReference type="Pfam" id="PF13458"/>
    </source>
</evidence>
<accession>A0A0S4QZX2</accession>